<keyword evidence="3" id="KW-1185">Reference proteome</keyword>
<reference evidence="2 3" key="1">
    <citation type="journal article" date="2020" name="Cell">
        <title>Large-Scale Comparative Analyses of Tick Genomes Elucidate Their Genetic Diversity and Vector Capacities.</title>
        <authorList>
            <consortium name="Tick Genome and Microbiome Consortium (TIGMIC)"/>
            <person name="Jia N."/>
            <person name="Wang J."/>
            <person name="Shi W."/>
            <person name="Du L."/>
            <person name="Sun Y."/>
            <person name="Zhan W."/>
            <person name="Jiang J.F."/>
            <person name="Wang Q."/>
            <person name="Zhang B."/>
            <person name="Ji P."/>
            <person name="Bell-Sakyi L."/>
            <person name="Cui X.M."/>
            <person name="Yuan T.T."/>
            <person name="Jiang B.G."/>
            <person name="Yang W.F."/>
            <person name="Lam T.T."/>
            <person name="Chang Q.C."/>
            <person name="Ding S.J."/>
            <person name="Wang X.J."/>
            <person name="Zhu J.G."/>
            <person name="Ruan X.D."/>
            <person name="Zhao L."/>
            <person name="Wei J.T."/>
            <person name="Ye R.Z."/>
            <person name="Que T.C."/>
            <person name="Du C.H."/>
            <person name="Zhou Y.H."/>
            <person name="Cheng J.X."/>
            <person name="Dai P.F."/>
            <person name="Guo W.B."/>
            <person name="Han X.H."/>
            <person name="Huang E.J."/>
            <person name="Li L.F."/>
            <person name="Wei W."/>
            <person name="Gao Y.C."/>
            <person name="Liu J.Z."/>
            <person name="Shao H.Z."/>
            <person name="Wang X."/>
            <person name="Wang C.C."/>
            <person name="Yang T.C."/>
            <person name="Huo Q.B."/>
            <person name="Li W."/>
            <person name="Chen H.Y."/>
            <person name="Chen S.E."/>
            <person name="Zhou L.G."/>
            <person name="Ni X.B."/>
            <person name="Tian J.H."/>
            <person name="Sheng Y."/>
            <person name="Liu T."/>
            <person name="Pan Y.S."/>
            <person name="Xia L.Y."/>
            <person name="Li J."/>
            <person name="Zhao F."/>
            <person name="Cao W.C."/>
        </authorList>
    </citation>
    <scope>NUCLEOTIDE SEQUENCE [LARGE SCALE GENOMIC DNA]</scope>
    <source>
        <strain evidence="2">HaeL-2018</strain>
    </source>
</reference>
<sequence>MKVVVKGEDLAPDHFHEDDWQHIHRAYKENIKKSKSDQAPSKHQRMQKPKIPGAKQRIQQRANLSEGDYKIVLRPSGGLYLKASSGVMMRNAGYVAAPASLHKWEAYQSIQKRWRRQNYNHKLRLRMNSLEREIARHATELAKGEWDHICDQFLGNVEMKKTWQPLKHIIDPKLTKAVKSNCMTQLGYPPLHLTACAARRVYLPVPWLERADSVAPIRVAGLSPVKPTVAGRVTRAAVSFCCGSSTEEAGLSDLIRWSPSTILSLSEVPSLLAVPPLDQRRHAANSPRRGKNSAARSRPLGEASASGPDIGNLVS</sequence>
<evidence type="ECO:0000313" key="2">
    <source>
        <dbReference type="EMBL" id="KAH9378709.1"/>
    </source>
</evidence>
<feature type="region of interest" description="Disordered" evidence="1">
    <location>
        <begin position="32"/>
        <end position="56"/>
    </location>
</feature>
<name>A0A9J6GT71_HAELO</name>
<organism evidence="2 3">
    <name type="scientific">Haemaphysalis longicornis</name>
    <name type="common">Bush tick</name>
    <dbReference type="NCBI Taxonomy" id="44386"/>
    <lineage>
        <taxon>Eukaryota</taxon>
        <taxon>Metazoa</taxon>
        <taxon>Ecdysozoa</taxon>
        <taxon>Arthropoda</taxon>
        <taxon>Chelicerata</taxon>
        <taxon>Arachnida</taxon>
        <taxon>Acari</taxon>
        <taxon>Parasitiformes</taxon>
        <taxon>Ixodida</taxon>
        <taxon>Ixodoidea</taxon>
        <taxon>Ixodidae</taxon>
        <taxon>Haemaphysalinae</taxon>
        <taxon>Haemaphysalis</taxon>
    </lineage>
</organism>
<protein>
    <submittedName>
        <fullName evidence="2">Uncharacterized protein</fullName>
    </submittedName>
</protein>
<proteinExistence type="predicted"/>
<dbReference type="Proteomes" id="UP000821853">
    <property type="component" value="Unassembled WGS sequence"/>
</dbReference>
<evidence type="ECO:0000313" key="3">
    <source>
        <dbReference type="Proteomes" id="UP000821853"/>
    </source>
</evidence>
<dbReference type="AlphaFoldDB" id="A0A9J6GT71"/>
<gene>
    <name evidence="2" type="ORF">HPB48_012858</name>
</gene>
<comment type="caution">
    <text evidence="2">The sequence shown here is derived from an EMBL/GenBank/DDBJ whole genome shotgun (WGS) entry which is preliminary data.</text>
</comment>
<evidence type="ECO:0000256" key="1">
    <source>
        <dbReference type="SAM" id="MobiDB-lite"/>
    </source>
</evidence>
<feature type="region of interest" description="Disordered" evidence="1">
    <location>
        <begin position="279"/>
        <end position="315"/>
    </location>
</feature>
<dbReference type="EMBL" id="JABSTR010000009">
    <property type="protein sequence ID" value="KAH9378709.1"/>
    <property type="molecule type" value="Genomic_DNA"/>
</dbReference>
<accession>A0A9J6GT71</accession>
<dbReference type="VEuPathDB" id="VectorBase:HLOH_059026"/>